<keyword evidence="5 10" id="KW-0472">Membrane</keyword>
<evidence type="ECO:0000256" key="2">
    <source>
        <dbReference type="ARBA" id="ARBA00022475"/>
    </source>
</evidence>
<keyword evidence="10" id="KW-0479">Metal-binding</keyword>
<comment type="function">
    <text evidence="9 10">Fluoride-specific ion channel. Important for reducing fluoride concentration in the cell, thus reducing its toxicity.</text>
</comment>
<evidence type="ECO:0000256" key="10">
    <source>
        <dbReference type="HAMAP-Rule" id="MF_00454"/>
    </source>
</evidence>
<dbReference type="HAMAP" id="MF_00454">
    <property type="entry name" value="FluC"/>
    <property type="match status" value="1"/>
</dbReference>
<evidence type="ECO:0000256" key="3">
    <source>
        <dbReference type="ARBA" id="ARBA00022692"/>
    </source>
</evidence>
<keyword evidence="2 10" id="KW-1003">Cell membrane</keyword>
<dbReference type="RefSeq" id="WP_085478083.1">
    <property type="nucleotide sequence ID" value="NZ_FXBM01000004.1"/>
</dbReference>
<keyword evidence="10" id="KW-0813">Transport</keyword>
<dbReference type="AlphaFoldDB" id="A0A1X7PJU5"/>
<accession>A0A1X7PJU5</accession>
<evidence type="ECO:0000256" key="5">
    <source>
        <dbReference type="ARBA" id="ARBA00023136"/>
    </source>
</evidence>
<comment type="similarity">
    <text evidence="7 10">Belongs to the fluoride channel Fluc/FEX (TC 1.A.43) family.</text>
</comment>
<sequence>MSGFALFVAVAVAGGVGAAARLVVDGVARSLVPVRWPVGTAFINVAGSLLLGVVTGLALPGAVDAPWHAVLGTGVLGGFTTFSTASVEAARMLLERRWAAGLFYGLGMWVAALAAALLGLVLTGALAEL</sequence>
<comment type="catalytic activity">
    <reaction evidence="8">
        <text>fluoride(in) = fluoride(out)</text>
        <dbReference type="Rhea" id="RHEA:76159"/>
        <dbReference type="ChEBI" id="CHEBI:17051"/>
    </reaction>
    <physiologicalReaction direction="left-to-right" evidence="8">
        <dbReference type="Rhea" id="RHEA:76160"/>
    </physiologicalReaction>
</comment>
<feature type="binding site" evidence="10">
    <location>
        <position position="77"/>
    </location>
    <ligand>
        <name>Na(+)</name>
        <dbReference type="ChEBI" id="CHEBI:29101"/>
        <note>structural</note>
    </ligand>
</feature>
<dbReference type="GO" id="GO:0062054">
    <property type="term" value="F:fluoride channel activity"/>
    <property type="evidence" value="ECO:0007669"/>
    <property type="project" value="UniProtKB-UniRule"/>
</dbReference>
<name>A0A1X7PJU5_9MICO</name>
<keyword evidence="4 10" id="KW-1133">Transmembrane helix</keyword>
<dbReference type="STRING" id="1891671.SAMN06295885_3709"/>
<evidence type="ECO:0000256" key="4">
    <source>
        <dbReference type="ARBA" id="ARBA00022989"/>
    </source>
</evidence>
<keyword evidence="10" id="KW-0915">Sodium</keyword>
<feature type="transmembrane region" description="Helical" evidence="10">
    <location>
        <begin position="36"/>
        <end position="59"/>
    </location>
</feature>
<evidence type="ECO:0000256" key="7">
    <source>
        <dbReference type="ARBA" id="ARBA00035120"/>
    </source>
</evidence>
<evidence type="ECO:0000313" key="12">
    <source>
        <dbReference type="Proteomes" id="UP000193711"/>
    </source>
</evidence>
<proteinExistence type="inferred from homology"/>
<dbReference type="GO" id="GO:0046872">
    <property type="term" value="F:metal ion binding"/>
    <property type="evidence" value="ECO:0007669"/>
    <property type="project" value="UniProtKB-KW"/>
</dbReference>
<comment type="subcellular location">
    <subcellularLocation>
        <location evidence="1 10">Cell membrane</location>
        <topology evidence="1 10">Multi-pass membrane protein</topology>
    </subcellularLocation>
</comment>
<keyword evidence="3 10" id="KW-0812">Transmembrane</keyword>
<feature type="transmembrane region" description="Helical" evidence="10">
    <location>
        <begin position="102"/>
        <end position="127"/>
    </location>
</feature>
<feature type="transmembrane region" description="Helical" evidence="10">
    <location>
        <begin position="6"/>
        <end position="24"/>
    </location>
</feature>
<dbReference type="Proteomes" id="UP000193711">
    <property type="component" value="Unassembled WGS sequence"/>
</dbReference>
<keyword evidence="6 10" id="KW-0407">Ion channel</keyword>
<evidence type="ECO:0000256" key="6">
    <source>
        <dbReference type="ARBA" id="ARBA00023303"/>
    </source>
</evidence>
<reference evidence="12" key="1">
    <citation type="submission" date="2017-04" db="EMBL/GenBank/DDBJ databases">
        <authorList>
            <person name="Varghese N."/>
            <person name="Submissions S."/>
        </authorList>
    </citation>
    <scope>NUCLEOTIDE SEQUENCE [LARGE SCALE GENOMIC DNA]</scope>
    <source>
        <strain evidence="12">VKM Ac-2121</strain>
    </source>
</reference>
<organism evidence="11 12">
    <name type="scientific">Rathayibacter oskolensis</name>
    <dbReference type="NCBI Taxonomy" id="1891671"/>
    <lineage>
        <taxon>Bacteria</taxon>
        <taxon>Bacillati</taxon>
        <taxon>Actinomycetota</taxon>
        <taxon>Actinomycetes</taxon>
        <taxon>Micrococcales</taxon>
        <taxon>Microbacteriaceae</taxon>
        <taxon>Rathayibacter</taxon>
    </lineage>
</organism>
<evidence type="ECO:0000256" key="1">
    <source>
        <dbReference type="ARBA" id="ARBA00004651"/>
    </source>
</evidence>
<keyword evidence="10" id="KW-0406">Ion transport</keyword>
<dbReference type="Pfam" id="PF02537">
    <property type="entry name" value="CRCB"/>
    <property type="match status" value="1"/>
</dbReference>
<protein>
    <recommendedName>
        <fullName evidence="10">Fluoride-specific ion channel FluC</fullName>
    </recommendedName>
</protein>
<feature type="transmembrane region" description="Helical" evidence="10">
    <location>
        <begin position="65"/>
        <end position="90"/>
    </location>
</feature>
<keyword evidence="12" id="KW-1185">Reference proteome</keyword>
<evidence type="ECO:0000256" key="8">
    <source>
        <dbReference type="ARBA" id="ARBA00035585"/>
    </source>
</evidence>
<gene>
    <name evidence="10" type="primary">fluC</name>
    <name evidence="10" type="synonym">crcB</name>
    <name evidence="11" type="ORF">SAMN06295885_3709</name>
</gene>
<dbReference type="OrthoDB" id="5148600at2"/>
<dbReference type="GO" id="GO:0005886">
    <property type="term" value="C:plasma membrane"/>
    <property type="evidence" value="ECO:0007669"/>
    <property type="project" value="UniProtKB-SubCell"/>
</dbReference>
<evidence type="ECO:0000313" key="11">
    <source>
        <dbReference type="EMBL" id="SMH51189.1"/>
    </source>
</evidence>
<feature type="binding site" evidence="10">
    <location>
        <position position="80"/>
    </location>
    <ligand>
        <name>Na(+)</name>
        <dbReference type="ChEBI" id="CHEBI:29101"/>
        <note>structural</note>
    </ligand>
</feature>
<dbReference type="InterPro" id="IPR003691">
    <property type="entry name" value="FluC"/>
</dbReference>
<evidence type="ECO:0000256" key="9">
    <source>
        <dbReference type="ARBA" id="ARBA00049940"/>
    </source>
</evidence>
<dbReference type="EMBL" id="FXBM01000004">
    <property type="protein sequence ID" value="SMH51189.1"/>
    <property type="molecule type" value="Genomic_DNA"/>
</dbReference>
<comment type="activity regulation">
    <text evidence="10">Na(+) is not transported, but it plays an essential structural role and its presence is essential for fluoride channel function.</text>
</comment>
<dbReference type="GO" id="GO:0140114">
    <property type="term" value="P:cellular detoxification of fluoride"/>
    <property type="evidence" value="ECO:0007669"/>
    <property type="project" value="UniProtKB-UniRule"/>
</dbReference>